<evidence type="ECO:0000313" key="3">
    <source>
        <dbReference type="Proteomes" id="UP000006732"/>
    </source>
</evidence>
<evidence type="ECO:0000313" key="2">
    <source>
        <dbReference type="EMBL" id="ABL01331.1"/>
    </source>
</evidence>
<organism evidence="2 3">
    <name type="scientific">Pelobacter propionicus (strain DSM 2379 / NBRC 103807 / OttBd1)</name>
    <dbReference type="NCBI Taxonomy" id="338966"/>
    <lineage>
        <taxon>Bacteria</taxon>
        <taxon>Pseudomonadati</taxon>
        <taxon>Thermodesulfobacteriota</taxon>
        <taxon>Desulfuromonadia</taxon>
        <taxon>Desulfuromonadales</taxon>
        <taxon>Desulfuromonadaceae</taxon>
        <taxon>Pelobacter</taxon>
    </lineage>
</organism>
<reference evidence="2 3" key="1">
    <citation type="submission" date="2006-10" db="EMBL/GenBank/DDBJ databases">
        <title>Complete sequence of plasmid pPRO1 of Pelobacter propionicus DSM 2379.</title>
        <authorList>
            <consortium name="US DOE Joint Genome Institute"/>
            <person name="Copeland A."/>
            <person name="Lucas S."/>
            <person name="Lapidus A."/>
            <person name="Barry K."/>
            <person name="Detter J.C."/>
            <person name="Glavina del Rio T."/>
            <person name="Hammon N."/>
            <person name="Israni S."/>
            <person name="Dalin E."/>
            <person name="Tice H."/>
            <person name="Pitluck S."/>
            <person name="Saunders E."/>
            <person name="Brettin T."/>
            <person name="Bruce D."/>
            <person name="Han C."/>
            <person name="Tapia R."/>
            <person name="Schmutz J."/>
            <person name="Larimer F."/>
            <person name="Land M."/>
            <person name="Hauser L."/>
            <person name="Kyrpides N."/>
            <person name="Kim E."/>
            <person name="Lovley D."/>
            <person name="Richardson P."/>
        </authorList>
    </citation>
    <scope>NUCLEOTIDE SEQUENCE [LARGE SCALE GENOMIC DNA]</scope>
    <source>
        <strain evidence="3">DSM 2379 / NBRC 103807 / OttBd1</strain>
        <plasmid evidence="3">Plasmid pPRO1</plasmid>
    </source>
</reference>
<dbReference type="Proteomes" id="UP000006732">
    <property type="component" value="Plasmid pPRO1"/>
</dbReference>
<dbReference type="HOGENOM" id="CLU_1633817_0_0_7"/>
<keyword evidence="3" id="KW-1185">Reference proteome</keyword>
<dbReference type="AlphaFoldDB" id="A0R7V9"/>
<protein>
    <submittedName>
        <fullName evidence="2">Uncharacterized protein</fullName>
    </submittedName>
</protein>
<feature type="region of interest" description="Disordered" evidence="1">
    <location>
        <begin position="16"/>
        <end position="43"/>
    </location>
</feature>
<evidence type="ECO:0000256" key="1">
    <source>
        <dbReference type="SAM" id="MobiDB-lite"/>
    </source>
</evidence>
<gene>
    <name evidence="2" type="ordered locus">Ppro_3740</name>
</gene>
<dbReference type="EMBL" id="CP000483">
    <property type="protein sequence ID" value="ABL01331.1"/>
    <property type="molecule type" value="Genomic_DNA"/>
</dbReference>
<keyword evidence="2" id="KW-0614">Plasmid</keyword>
<proteinExistence type="predicted"/>
<accession>A0R7V9</accession>
<sequence length="162" mass="17774">MQLIWLLRPARSYQGPQHHLPYRRTTPKNNVRHGQPAASGDQFDTPMRGSVCGGAMNQLSLDFSSDRLTTNTPSNNPIINAWRGFLALPVITLASAWVAFTGDGKSPCKTICRLRGRCLIRKKCIAYEAYDVGLSWRFGDIEYGEASPVGIAREGGTYGGAD</sequence>
<geneLocation type="plasmid" evidence="2 3">
    <name>pPRO1</name>
</geneLocation>
<name>A0R7V9_PELPD</name>
<dbReference type="KEGG" id="ppd:Ppro_3740"/>